<evidence type="ECO:0008006" key="3">
    <source>
        <dbReference type="Google" id="ProtNLM"/>
    </source>
</evidence>
<dbReference type="PANTHER" id="PTHR15140">
    <property type="entry name" value="TUBULIN-SPECIFIC CHAPERONE E"/>
    <property type="match status" value="1"/>
</dbReference>
<reference evidence="1 2" key="1">
    <citation type="journal article" date="2017" name="Genome Biol.">
        <title>New reference genome sequences of hot pepper reveal the massive evolution of plant disease-resistance genes by retroduplication.</title>
        <authorList>
            <person name="Kim S."/>
            <person name="Park J."/>
            <person name="Yeom S.I."/>
            <person name="Kim Y.M."/>
            <person name="Seo E."/>
            <person name="Kim K.T."/>
            <person name="Kim M.S."/>
            <person name="Lee J.M."/>
            <person name="Cheong K."/>
            <person name="Shin H.S."/>
            <person name="Kim S.B."/>
            <person name="Han K."/>
            <person name="Lee J."/>
            <person name="Park M."/>
            <person name="Lee H.A."/>
            <person name="Lee H.Y."/>
            <person name="Lee Y."/>
            <person name="Oh S."/>
            <person name="Lee J.H."/>
            <person name="Choi E."/>
            <person name="Choi E."/>
            <person name="Lee S.E."/>
            <person name="Jeon J."/>
            <person name="Kim H."/>
            <person name="Choi G."/>
            <person name="Song H."/>
            <person name="Lee J."/>
            <person name="Lee S.C."/>
            <person name="Kwon J.K."/>
            <person name="Lee H.Y."/>
            <person name="Koo N."/>
            <person name="Hong Y."/>
            <person name="Kim R.W."/>
            <person name="Kang W.H."/>
            <person name="Huh J.H."/>
            <person name="Kang B.C."/>
            <person name="Yang T.J."/>
            <person name="Lee Y.H."/>
            <person name="Bennetzen J.L."/>
            <person name="Choi D."/>
        </authorList>
    </citation>
    <scope>NUCLEOTIDE SEQUENCE [LARGE SCALE GENOMIC DNA]</scope>
    <source>
        <strain evidence="2">cv. PBC81</strain>
    </source>
</reference>
<keyword evidence="2" id="KW-1185">Reference proteome</keyword>
<dbReference type="AlphaFoldDB" id="A0A2G2VLV0"/>
<protein>
    <recommendedName>
        <fullName evidence="3">FBD domain-containing protein</fullName>
    </recommendedName>
</protein>
<evidence type="ECO:0000313" key="2">
    <source>
        <dbReference type="Proteomes" id="UP000224567"/>
    </source>
</evidence>
<dbReference type="EMBL" id="MLFT02000011">
    <property type="protein sequence ID" value="PHT33932.1"/>
    <property type="molecule type" value="Genomic_DNA"/>
</dbReference>
<gene>
    <name evidence="1" type="ORF">CQW23_25732</name>
</gene>
<name>A0A2G2VLV0_CAPBA</name>
<reference evidence="2" key="2">
    <citation type="journal article" date="2017" name="J. Anim. Genet.">
        <title>Multiple reference genome sequences of hot pepper reveal the massive evolution of plant disease resistance genes by retroduplication.</title>
        <authorList>
            <person name="Kim S."/>
            <person name="Park J."/>
            <person name="Yeom S.-I."/>
            <person name="Kim Y.-M."/>
            <person name="Seo E."/>
            <person name="Kim K.-T."/>
            <person name="Kim M.-S."/>
            <person name="Lee J.M."/>
            <person name="Cheong K."/>
            <person name="Shin H.-S."/>
            <person name="Kim S.-B."/>
            <person name="Han K."/>
            <person name="Lee J."/>
            <person name="Park M."/>
            <person name="Lee H.-A."/>
            <person name="Lee H.-Y."/>
            <person name="Lee Y."/>
            <person name="Oh S."/>
            <person name="Lee J.H."/>
            <person name="Choi E."/>
            <person name="Choi E."/>
            <person name="Lee S.E."/>
            <person name="Jeon J."/>
            <person name="Kim H."/>
            <person name="Choi G."/>
            <person name="Song H."/>
            <person name="Lee J."/>
            <person name="Lee S.-C."/>
            <person name="Kwon J.-K."/>
            <person name="Lee H.-Y."/>
            <person name="Koo N."/>
            <person name="Hong Y."/>
            <person name="Kim R.W."/>
            <person name="Kang W.-H."/>
            <person name="Huh J.H."/>
            <person name="Kang B.-C."/>
            <person name="Yang T.-J."/>
            <person name="Lee Y.-H."/>
            <person name="Bennetzen J.L."/>
            <person name="Choi D."/>
        </authorList>
    </citation>
    <scope>NUCLEOTIDE SEQUENCE [LARGE SCALE GENOMIC DNA]</scope>
    <source>
        <strain evidence="2">cv. PBC81</strain>
    </source>
</reference>
<organism evidence="1 2">
    <name type="scientific">Capsicum baccatum</name>
    <name type="common">Peruvian pepper</name>
    <dbReference type="NCBI Taxonomy" id="33114"/>
    <lineage>
        <taxon>Eukaryota</taxon>
        <taxon>Viridiplantae</taxon>
        <taxon>Streptophyta</taxon>
        <taxon>Embryophyta</taxon>
        <taxon>Tracheophyta</taxon>
        <taxon>Spermatophyta</taxon>
        <taxon>Magnoliopsida</taxon>
        <taxon>eudicotyledons</taxon>
        <taxon>Gunneridae</taxon>
        <taxon>Pentapetalae</taxon>
        <taxon>asterids</taxon>
        <taxon>lamiids</taxon>
        <taxon>Solanales</taxon>
        <taxon>Solanaceae</taxon>
        <taxon>Solanoideae</taxon>
        <taxon>Capsiceae</taxon>
        <taxon>Capsicum</taxon>
    </lineage>
</organism>
<accession>A0A2G2VLV0</accession>
<dbReference type="Proteomes" id="UP000224567">
    <property type="component" value="Unassembled WGS sequence"/>
</dbReference>
<proteinExistence type="predicted"/>
<dbReference type="PANTHER" id="PTHR15140:SF39">
    <property type="entry name" value="LATE BLIGHT RESISTANCE PROTEIN HOMOLOG R1B-14"/>
    <property type="match status" value="1"/>
</dbReference>
<sequence>MLTKTPNLLELKCHFTICNRQQLVFPEQLETVYISCGQLIHIPVCISASNLKRLTLHLVGLDLEDLSHIGCEFQSLQAFEMEQVIFQQLKWKVSDDEFPQLKVLKLQISFAFKEWTVSDDAFPKLEQLVYVIVENLRRSHLVLEKSLLLIIHGKLPIKLFLELELEMVTQVWRSFTFSEDECSEDEDAWMDV</sequence>
<dbReference type="OrthoDB" id="1214993at2759"/>
<evidence type="ECO:0000313" key="1">
    <source>
        <dbReference type="EMBL" id="PHT33932.1"/>
    </source>
</evidence>
<comment type="caution">
    <text evidence="1">The sequence shown here is derived from an EMBL/GenBank/DDBJ whole genome shotgun (WGS) entry which is preliminary data.</text>
</comment>